<dbReference type="InterPro" id="IPR002729">
    <property type="entry name" value="CRISPR-assoc_Cas1"/>
</dbReference>
<evidence type="ECO:0000256" key="2">
    <source>
        <dbReference type="ARBA" id="ARBA00022723"/>
    </source>
</evidence>
<evidence type="ECO:0000256" key="6">
    <source>
        <dbReference type="ARBA" id="ARBA00023118"/>
    </source>
</evidence>
<reference evidence="11" key="1">
    <citation type="journal article" date="2020" name="mSystems">
        <title>Genome- and Community-Level Interaction Insights into Carbon Utilization and Element Cycling Functions of Hydrothermarchaeota in Hydrothermal Sediment.</title>
        <authorList>
            <person name="Zhou Z."/>
            <person name="Liu Y."/>
            <person name="Xu W."/>
            <person name="Pan J."/>
            <person name="Luo Z.H."/>
            <person name="Li M."/>
        </authorList>
    </citation>
    <scope>NUCLEOTIDE SEQUENCE [LARGE SCALE GENOMIC DNA]</scope>
    <source>
        <strain evidence="11">SpSt-456</strain>
    </source>
</reference>
<dbReference type="GO" id="GO:0043571">
    <property type="term" value="P:maintenance of CRISPR repeat elements"/>
    <property type="evidence" value="ECO:0007669"/>
    <property type="project" value="UniProtKB-UniRule"/>
</dbReference>
<keyword evidence="8 10" id="KW-0464">Manganese</keyword>
<evidence type="ECO:0000256" key="8">
    <source>
        <dbReference type="ARBA" id="ARBA00023211"/>
    </source>
</evidence>
<dbReference type="GO" id="GO:0046872">
    <property type="term" value="F:metal ion binding"/>
    <property type="evidence" value="ECO:0007669"/>
    <property type="project" value="UniProtKB-UniRule"/>
</dbReference>
<comment type="similarity">
    <text evidence="10">Belongs to the CRISPR-associated endonuclease Cas1 family.</text>
</comment>
<comment type="function">
    <text evidence="10">CRISPR (clustered regularly interspaced short palindromic repeat), is an adaptive immune system that provides protection against mobile genetic elements (viruses, transposable elements and conjugative plasmids). CRISPR clusters contain spacers, sequences complementary to antecedent mobile elements, and target invading nucleic acids. CRISPR clusters are transcribed and processed into CRISPR RNA (crRNA). Acts as a dsDNA endonuclease. Involved in the integration of spacer DNA into the CRISPR cassette.</text>
</comment>
<evidence type="ECO:0000256" key="10">
    <source>
        <dbReference type="HAMAP-Rule" id="MF_01470"/>
    </source>
</evidence>
<evidence type="ECO:0000256" key="5">
    <source>
        <dbReference type="ARBA" id="ARBA00022842"/>
    </source>
</evidence>
<dbReference type="EC" id="3.1.-.-" evidence="10"/>
<evidence type="ECO:0000313" key="11">
    <source>
        <dbReference type="EMBL" id="HFK98769.1"/>
    </source>
</evidence>
<keyword evidence="6 10" id="KW-0051">Antiviral defense</keyword>
<evidence type="ECO:0000256" key="4">
    <source>
        <dbReference type="ARBA" id="ARBA00022801"/>
    </source>
</evidence>
<feature type="binding site" evidence="10">
    <location>
        <position position="157"/>
    </location>
    <ligand>
        <name>Mn(2+)</name>
        <dbReference type="ChEBI" id="CHEBI:29035"/>
    </ligand>
</feature>
<dbReference type="GO" id="GO:0004519">
    <property type="term" value="F:endonuclease activity"/>
    <property type="evidence" value="ECO:0007669"/>
    <property type="project" value="UniProtKB-UniRule"/>
</dbReference>
<dbReference type="GO" id="GO:0003677">
    <property type="term" value="F:DNA binding"/>
    <property type="evidence" value="ECO:0007669"/>
    <property type="project" value="UniProtKB-KW"/>
</dbReference>
<feature type="binding site" evidence="10">
    <location>
        <position position="238"/>
    </location>
    <ligand>
        <name>Mn(2+)</name>
        <dbReference type="ChEBI" id="CHEBI:29035"/>
    </ligand>
</feature>
<dbReference type="AlphaFoldDB" id="A0A832EKL1"/>
<dbReference type="InterPro" id="IPR042206">
    <property type="entry name" value="CRISPR-assoc_Cas1_C"/>
</dbReference>
<dbReference type="EMBL" id="DSTK01000041">
    <property type="protein sequence ID" value="HFK98769.1"/>
    <property type="molecule type" value="Genomic_DNA"/>
</dbReference>
<keyword evidence="1 10" id="KW-0540">Nuclease</keyword>
<feature type="binding site" evidence="10">
    <location>
        <position position="223"/>
    </location>
    <ligand>
        <name>Mn(2+)</name>
        <dbReference type="ChEBI" id="CHEBI:29035"/>
    </ligand>
</feature>
<evidence type="ECO:0000256" key="3">
    <source>
        <dbReference type="ARBA" id="ARBA00022759"/>
    </source>
</evidence>
<keyword evidence="4 10" id="KW-0378">Hydrolase</keyword>
<evidence type="ECO:0000256" key="7">
    <source>
        <dbReference type="ARBA" id="ARBA00023125"/>
    </source>
</evidence>
<keyword evidence="3 10" id="KW-0255">Endonuclease</keyword>
<dbReference type="PANTHER" id="PTHR34353:SF2">
    <property type="entry name" value="CRISPR-ASSOCIATED ENDONUCLEASE CAS1 1"/>
    <property type="match status" value="1"/>
</dbReference>
<keyword evidence="5 10" id="KW-0460">Magnesium</keyword>
<organism evidence="11">
    <name type="scientific">Desulfacinum infernum</name>
    <dbReference type="NCBI Taxonomy" id="35837"/>
    <lineage>
        <taxon>Bacteria</taxon>
        <taxon>Pseudomonadati</taxon>
        <taxon>Thermodesulfobacteriota</taxon>
        <taxon>Syntrophobacteria</taxon>
        <taxon>Syntrophobacterales</taxon>
        <taxon>Syntrophobacteraceae</taxon>
        <taxon>Desulfacinum</taxon>
    </lineage>
</organism>
<evidence type="ECO:0000256" key="9">
    <source>
        <dbReference type="ARBA" id="ARBA00038592"/>
    </source>
</evidence>
<protein>
    <recommendedName>
        <fullName evidence="10">CRISPR-associated endonuclease Cas1</fullName>
        <ecNumber evidence="10">3.1.-.-</ecNumber>
    </recommendedName>
</protein>
<dbReference type="CDD" id="cd09634">
    <property type="entry name" value="Cas1_I-II-III"/>
    <property type="match status" value="1"/>
</dbReference>
<dbReference type="InterPro" id="IPR050646">
    <property type="entry name" value="Cas1"/>
</dbReference>
<dbReference type="GO" id="GO:0051607">
    <property type="term" value="P:defense response to virus"/>
    <property type="evidence" value="ECO:0007669"/>
    <property type="project" value="UniProtKB-UniRule"/>
</dbReference>
<comment type="subunit">
    <text evidence="9 10">Homodimer, forms a heterotetramer with a Cas2 homodimer.</text>
</comment>
<dbReference type="InterPro" id="IPR042211">
    <property type="entry name" value="CRISPR-assoc_Cas1_N"/>
</dbReference>
<accession>A0A832EKL1</accession>
<comment type="caution">
    <text evidence="11">The sequence shown here is derived from an EMBL/GenBank/DDBJ whole genome shotgun (WGS) entry which is preliminary data.</text>
</comment>
<dbReference type="PANTHER" id="PTHR34353">
    <property type="entry name" value="CRISPR-ASSOCIATED ENDONUCLEASE CAS1 1"/>
    <property type="match status" value="1"/>
</dbReference>
<gene>
    <name evidence="10 11" type="primary">cas1</name>
    <name evidence="11" type="ORF">ENS06_15770</name>
</gene>
<dbReference type="Pfam" id="PF01867">
    <property type="entry name" value="Cas_Cas1"/>
    <property type="match status" value="1"/>
</dbReference>
<keyword evidence="2 10" id="KW-0479">Metal-binding</keyword>
<dbReference type="Gene3D" id="3.100.10.20">
    <property type="entry name" value="CRISPR-associated endonuclease Cas1, N-terminal domain"/>
    <property type="match status" value="1"/>
</dbReference>
<comment type="cofactor">
    <cofactor evidence="10">
        <name>Mg(2+)</name>
        <dbReference type="ChEBI" id="CHEBI:18420"/>
    </cofactor>
    <cofactor evidence="10">
        <name>Mn(2+)</name>
        <dbReference type="ChEBI" id="CHEBI:29035"/>
    </cofactor>
</comment>
<dbReference type="HAMAP" id="MF_01470">
    <property type="entry name" value="Cas1"/>
    <property type="match status" value="1"/>
</dbReference>
<name>A0A832EKL1_9BACT</name>
<proteinExistence type="inferred from homology"/>
<keyword evidence="7 10" id="KW-0238">DNA-binding</keyword>
<dbReference type="GO" id="GO:0016787">
    <property type="term" value="F:hydrolase activity"/>
    <property type="evidence" value="ECO:0007669"/>
    <property type="project" value="UniProtKB-KW"/>
</dbReference>
<sequence>MERYYVLEPGTYLRKQGDHLVVWRQNEPVGQIPLEGLEQLVLVGASLSGAVVHELVRRRVETVLLSPWGHFRGRIVVDEHKHVARRKAQYLRFSDPKEAVRIARLLVETKLKNAARFLSRRAGEYGVEKLREASAQILGLARMAAWEEDLELVRGLEGRGAHLYFGVFSDLIRVPGFTFSGRTKRPPLDPVNALLSFTYTLLTNEVLTAVKIVGLDPYLGTLHAEDYGRPSLACDLVEEWRVHLGDRLVLGLINRRVVGPDDFVQRAVTAADGVDEEDLRAHRPVEMKPRIARAYVDAYERWMNTPIQCPFAGTMTTYRGIIRDQARRFLRFLMGEAPAYEPFPWRRL</sequence>
<dbReference type="NCBIfam" id="TIGR00287">
    <property type="entry name" value="cas1"/>
    <property type="match status" value="1"/>
</dbReference>
<evidence type="ECO:0000256" key="1">
    <source>
        <dbReference type="ARBA" id="ARBA00022722"/>
    </source>
</evidence>
<dbReference type="Gene3D" id="1.20.120.920">
    <property type="entry name" value="CRISPR-associated endonuclease Cas1, C-terminal domain"/>
    <property type="match status" value="1"/>
</dbReference>